<reference evidence="4 5" key="1">
    <citation type="journal article" date="2018" name="IMA Fungus">
        <title>IMA Genome-F 10: Nine draft genome sequences of Claviceps purpurea s.lat., including C. arundinis, C. humidiphila, and C. cf. spartinae, pseudomolecules for the pitch canker pathogen Fusarium circinatum, draft genome of Davidsoniella eucalypti, Grosmannia galeiformis, Quambalaria eucalypti, and Teratosphaeria destructans.</title>
        <authorList>
            <person name="Wingfield B.D."/>
            <person name="Liu M."/>
            <person name="Nguyen H.D."/>
            <person name="Lane F.A."/>
            <person name="Morgan S.W."/>
            <person name="De Vos L."/>
            <person name="Wilken P.M."/>
            <person name="Duong T.A."/>
            <person name="Aylward J."/>
            <person name="Coetzee M.P."/>
            <person name="Dadej K."/>
            <person name="De Beer Z.W."/>
            <person name="Findlay W."/>
            <person name="Havenga M."/>
            <person name="Kolarik M."/>
            <person name="Menzies J.G."/>
            <person name="Naidoo K."/>
            <person name="Pochopski O."/>
            <person name="Shoukouhi P."/>
            <person name="Santana Q.C."/>
            <person name="Seifert K.A."/>
            <person name="Soal N."/>
            <person name="Steenkamp E.T."/>
            <person name="Tatham C.T."/>
            <person name="van der Nest M.A."/>
            <person name="Wingfield M.J."/>
        </authorList>
    </citation>
    <scope>NUCLEOTIDE SEQUENCE [LARGE SCALE GENOMIC DNA]</scope>
    <source>
        <strain evidence="4">CMW44962</strain>
    </source>
</reference>
<organism evidence="4 5">
    <name type="scientific">Teratosphaeria destructans</name>
    <dbReference type="NCBI Taxonomy" id="418781"/>
    <lineage>
        <taxon>Eukaryota</taxon>
        <taxon>Fungi</taxon>
        <taxon>Dikarya</taxon>
        <taxon>Ascomycota</taxon>
        <taxon>Pezizomycotina</taxon>
        <taxon>Dothideomycetes</taxon>
        <taxon>Dothideomycetidae</taxon>
        <taxon>Mycosphaerellales</taxon>
        <taxon>Teratosphaeriaceae</taxon>
        <taxon>Teratosphaeria</taxon>
    </lineage>
</organism>
<evidence type="ECO:0000256" key="2">
    <source>
        <dbReference type="SAM" id="MobiDB-lite"/>
    </source>
</evidence>
<comment type="caution">
    <text evidence="4">The sequence shown here is derived from an EMBL/GenBank/DDBJ whole genome shotgun (WGS) entry which is preliminary data.</text>
</comment>
<dbReference type="Gene3D" id="3.30.300.30">
    <property type="match status" value="1"/>
</dbReference>
<dbReference type="GO" id="GO:0005829">
    <property type="term" value="C:cytosol"/>
    <property type="evidence" value="ECO:0007669"/>
    <property type="project" value="UniProtKB-ARBA"/>
</dbReference>
<feature type="compositionally biased region" description="Low complexity" evidence="2">
    <location>
        <begin position="857"/>
        <end position="869"/>
    </location>
</feature>
<sequence>MSANASTFSLSTTMLARFSHSVSRSIHTHPPNPPSILLSRVRGSPGPSALLRIEPAPRSPAHFVSTRAAAMAPLQRTPFFDAIEKHDPESISVVHSLSGKTFRYGSLLHDVAANKDKLLQELGKTEENIKGERIAFIIENSYDYVVTLLTCLASNAVAVPLAPGFPPGELRYSLNQSEACALVTSTKYKALGEKVVEEGLEHNIKHLVHAKIEKGSDTNGSIQWSGSSDQTDGGMMLYTSGTTARPKGVLLHTSVLAAQAKSLIQAWEYTPKDRLLHVLPLHHIHGTVNAMLTPLMAGSSIELMFPFNVDNVWKRFAAPFLPHENGHSNGDANGFIQPQQKQKITFFTVVPTIWARMLQSHPQLSPELQQAADEAIKRENLRLNISGSAALPTPTKDKWTKLSDGNVLLERYGMTEVGMALSCGLTDADRIDGSVGWPLPSVEARLVDPDTKQLIEVGQDVDAEGKERTGEIQLRGPTIFKGYWRNEEATKKEFTEDGWFKTGDIATRMAVKGTGTGNSGSWAKGPAYFIRGRASADIIKTGGEKVSALEIERELLGLPEVKECAVVALPSEAWGQKVAAVVVLSEQGETGGKGGKPWSAMDMRRALNGKLVAYKIPQDMKTVKEIPRNAMGKVNKKDLVSRVFGDQAEIRRRSIDVAEERKKAKEQAGPGAQRKTTDVDRQFYQYSIHETAYYDALGVPPTATEIEIKKAYRKQAIKLHPDKNPDDPTAGEKFQAVGEAYQVLSNADLRKQYDQYGKEGAKPDSGFEDPAEFFTMIFGGETFTDWIGEISMMKDLTKSMEISMKEMEEEGQTAAEATAHAEGAAAGVQADRKAEGVKVEEEGQTTTEVPIREKTNAGVAAGAAADASGTSTPRPQGVPTRLAITDKTEEEAAATAAGMTDGEKKLREKEKKKGGLTREQREELAAFEEERRKVRQERVDTLAKKLVERISLWTETDKGKDVTEAFREKMRLEVENMKMESFGIEILHAIGQTYVQKASTFLKSQKPIIGGVSGFFSRLKDKTTMVKDTWGTVSTAISAQMEIEEMARMEEKGGEEWTDEKKAEYEKRVTGKILAAAWRGSRFEIQSVLRDVCDLVLGDRKIKVEKRVERAQALMIVGEMFVKAQRDPDEEGDYMAFEQLMAEATAKREKKEDHRKASASRHSKHAGHHGRESSAEPAGEKVKG</sequence>
<feature type="compositionally biased region" description="Low complexity" evidence="2">
    <location>
        <begin position="812"/>
        <end position="829"/>
    </location>
</feature>
<dbReference type="CDD" id="cd06257">
    <property type="entry name" value="DnaJ"/>
    <property type="match status" value="1"/>
</dbReference>
<dbReference type="Pfam" id="PF00226">
    <property type="entry name" value="DnaJ"/>
    <property type="match status" value="1"/>
</dbReference>
<evidence type="ECO:0000259" key="3">
    <source>
        <dbReference type="PROSITE" id="PS50076"/>
    </source>
</evidence>
<dbReference type="Pfam" id="PF14308">
    <property type="entry name" value="DnaJ-X"/>
    <property type="match status" value="1"/>
</dbReference>
<dbReference type="Gene3D" id="1.10.287.110">
    <property type="entry name" value="DnaJ domain"/>
    <property type="match status" value="1"/>
</dbReference>
<dbReference type="Pfam" id="PF13193">
    <property type="entry name" value="AMP-binding_C"/>
    <property type="match status" value="1"/>
</dbReference>
<gene>
    <name evidence="4" type="ORF">Tdes44962_MAKER03325</name>
</gene>
<protein>
    <submittedName>
        <fullName evidence="4">Acyl-CoA synthetase family member 3, mitochondrial-like</fullName>
    </submittedName>
</protein>
<dbReference type="PANTHER" id="PTHR45006:SF1">
    <property type="entry name" value="DNAJ-LIKE PROTEIN 1"/>
    <property type="match status" value="1"/>
</dbReference>
<dbReference type="PRINTS" id="PR00625">
    <property type="entry name" value="JDOMAIN"/>
</dbReference>
<dbReference type="InterPro" id="IPR045851">
    <property type="entry name" value="AMP-bd_C_sf"/>
</dbReference>
<dbReference type="Pfam" id="PF00501">
    <property type="entry name" value="AMP-binding"/>
    <property type="match status" value="1"/>
</dbReference>
<evidence type="ECO:0000313" key="5">
    <source>
        <dbReference type="Proteomes" id="UP001138500"/>
    </source>
</evidence>
<feature type="compositionally biased region" description="Basic and acidic residues" evidence="2">
    <location>
        <begin position="901"/>
        <end position="919"/>
    </location>
</feature>
<keyword evidence="5" id="KW-1185">Reference proteome</keyword>
<dbReference type="PROSITE" id="PS50076">
    <property type="entry name" value="DNAJ_2"/>
    <property type="match status" value="1"/>
</dbReference>
<dbReference type="Gene3D" id="3.40.50.12780">
    <property type="entry name" value="N-terminal domain of ligase-like"/>
    <property type="match status" value="1"/>
</dbReference>
<feature type="region of interest" description="Disordered" evidence="2">
    <location>
        <begin position="1145"/>
        <end position="1184"/>
    </location>
</feature>
<dbReference type="GO" id="GO:0016558">
    <property type="term" value="P:protein import into peroxisome matrix"/>
    <property type="evidence" value="ECO:0007669"/>
    <property type="project" value="TreeGrafter"/>
</dbReference>
<feature type="compositionally biased region" description="Basic residues" evidence="2">
    <location>
        <begin position="1157"/>
        <end position="1168"/>
    </location>
</feature>
<dbReference type="AlphaFoldDB" id="A0A9W7SQM9"/>
<dbReference type="SMART" id="SM00271">
    <property type="entry name" value="DnaJ"/>
    <property type="match status" value="1"/>
</dbReference>
<dbReference type="CDD" id="cd05941">
    <property type="entry name" value="MCS"/>
    <property type="match status" value="1"/>
</dbReference>
<dbReference type="PANTHER" id="PTHR45006">
    <property type="entry name" value="DNAJ-LIKE PROTEIN 1"/>
    <property type="match status" value="1"/>
</dbReference>
<keyword evidence="1" id="KW-0143">Chaperone</keyword>
<dbReference type="InterPro" id="IPR036869">
    <property type="entry name" value="J_dom_sf"/>
</dbReference>
<feature type="region of interest" description="Disordered" evidence="2">
    <location>
        <begin position="893"/>
        <end position="919"/>
    </location>
</feature>
<accession>A0A9W7SQM9</accession>
<name>A0A9W7SQM9_9PEZI</name>
<feature type="region of interest" description="Disordered" evidence="2">
    <location>
        <begin position="806"/>
        <end position="879"/>
    </location>
</feature>
<dbReference type="InterPro" id="IPR000873">
    <property type="entry name" value="AMP-dep_synth/lig_dom"/>
</dbReference>
<feature type="compositionally biased region" description="Basic and acidic residues" evidence="2">
    <location>
        <begin position="1169"/>
        <end position="1184"/>
    </location>
</feature>
<dbReference type="FunFam" id="1.10.287.110:FF:000028">
    <property type="entry name" value="DnaJ domain protein"/>
    <property type="match status" value="1"/>
</dbReference>
<dbReference type="OrthoDB" id="2962993at2759"/>
<dbReference type="InterPro" id="IPR026894">
    <property type="entry name" value="DnaJ_X"/>
</dbReference>
<dbReference type="InterPro" id="IPR001623">
    <property type="entry name" value="DnaJ_domain"/>
</dbReference>
<dbReference type="PROSITE" id="PS00636">
    <property type="entry name" value="DNAJ_1"/>
    <property type="match status" value="1"/>
</dbReference>
<dbReference type="Proteomes" id="UP001138500">
    <property type="component" value="Unassembled WGS sequence"/>
</dbReference>
<dbReference type="SUPFAM" id="SSF56801">
    <property type="entry name" value="Acetyl-CoA synthetase-like"/>
    <property type="match status" value="1"/>
</dbReference>
<dbReference type="InterPro" id="IPR052814">
    <property type="entry name" value="Peroxisomal_DnaJ"/>
</dbReference>
<dbReference type="InterPro" id="IPR025110">
    <property type="entry name" value="AMP-bd_C"/>
</dbReference>
<feature type="compositionally biased region" description="Basic and acidic residues" evidence="2">
    <location>
        <begin position="830"/>
        <end position="841"/>
    </location>
</feature>
<dbReference type="SUPFAM" id="SSF46565">
    <property type="entry name" value="Chaperone J-domain"/>
    <property type="match status" value="1"/>
</dbReference>
<feature type="compositionally biased region" description="Basic and acidic residues" evidence="2">
    <location>
        <begin position="1145"/>
        <end position="1156"/>
    </location>
</feature>
<evidence type="ECO:0000256" key="1">
    <source>
        <dbReference type="ARBA" id="ARBA00023186"/>
    </source>
</evidence>
<dbReference type="EMBL" id="RIBY02001956">
    <property type="protein sequence ID" value="KAH9826782.1"/>
    <property type="molecule type" value="Genomic_DNA"/>
</dbReference>
<feature type="domain" description="J" evidence="3">
    <location>
        <begin position="692"/>
        <end position="757"/>
    </location>
</feature>
<dbReference type="InterPro" id="IPR018253">
    <property type="entry name" value="DnaJ_domain_CS"/>
</dbReference>
<dbReference type="InterPro" id="IPR042099">
    <property type="entry name" value="ANL_N_sf"/>
</dbReference>
<evidence type="ECO:0000313" key="4">
    <source>
        <dbReference type="EMBL" id="KAH9826782.1"/>
    </source>
</evidence>
<proteinExistence type="predicted"/>
<reference evidence="4 5" key="2">
    <citation type="journal article" date="2021" name="Curr. Genet.">
        <title>Genetic response to nitrogen starvation in the aggressive Eucalyptus foliar pathogen Teratosphaeria destructans.</title>
        <authorList>
            <person name="Havenga M."/>
            <person name="Wingfield B.D."/>
            <person name="Wingfield M.J."/>
            <person name="Dreyer L.L."/>
            <person name="Roets F."/>
            <person name="Aylward J."/>
        </authorList>
    </citation>
    <scope>NUCLEOTIDE SEQUENCE [LARGE SCALE GENOMIC DNA]</scope>
    <source>
        <strain evidence="4">CMW44962</strain>
    </source>
</reference>